<reference evidence="2" key="1">
    <citation type="submission" date="2022-11" db="UniProtKB">
        <authorList>
            <consortium name="WormBaseParasite"/>
        </authorList>
    </citation>
    <scope>IDENTIFICATION</scope>
</reference>
<accession>A0AC35GYR8</accession>
<name>A0AC35GYR8_9BILA</name>
<organism evidence="1 2">
    <name type="scientific">Panagrolaimus sp. PS1159</name>
    <dbReference type="NCBI Taxonomy" id="55785"/>
    <lineage>
        <taxon>Eukaryota</taxon>
        <taxon>Metazoa</taxon>
        <taxon>Ecdysozoa</taxon>
        <taxon>Nematoda</taxon>
        <taxon>Chromadorea</taxon>
        <taxon>Rhabditida</taxon>
        <taxon>Tylenchina</taxon>
        <taxon>Panagrolaimomorpha</taxon>
        <taxon>Panagrolaimoidea</taxon>
        <taxon>Panagrolaimidae</taxon>
        <taxon>Panagrolaimus</taxon>
    </lineage>
</organism>
<sequence>MIKNGVGVGEVFEHAVAEFGYEMLDKNKYIPIENLYCHPVVRPVDPEDVKKLVQLLKSDRNGTLAKFDQSKMMVSNSEVGTYNVEDGNHRTTAIKSFNDYAGLEGQQMIERLIFTLYRARLILLILSIALV</sequence>
<dbReference type="WBParaSite" id="PS1159_v2.g9960.t1">
    <property type="protein sequence ID" value="PS1159_v2.g9960.t1"/>
    <property type="gene ID" value="PS1159_v2.g9960"/>
</dbReference>
<protein>
    <submittedName>
        <fullName evidence="2">ParB/Sulfiredoxin domain-containing protein</fullName>
    </submittedName>
</protein>
<dbReference type="Proteomes" id="UP000887580">
    <property type="component" value="Unplaced"/>
</dbReference>
<evidence type="ECO:0000313" key="2">
    <source>
        <dbReference type="WBParaSite" id="PS1159_v2.g9960.t1"/>
    </source>
</evidence>
<proteinExistence type="predicted"/>
<evidence type="ECO:0000313" key="1">
    <source>
        <dbReference type="Proteomes" id="UP000887580"/>
    </source>
</evidence>